<comment type="similarity">
    <text evidence="5">Belongs to the methyl-accepting chemotaxis (MCP) protein family.</text>
</comment>
<dbReference type="RefSeq" id="WP_285930204.1">
    <property type="nucleotide sequence ID" value="NZ_JASTZU010000012.1"/>
</dbReference>
<evidence type="ECO:0000259" key="9">
    <source>
        <dbReference type="PROSITE" id="PS50885"/>
    </source>
</evidence>
<dbReference type="Gene3D" id="6.10.340.10">
    <property type="match status" value="1"/>
</dbReference>
<dbReference type="Pfam" id="PF00015">
    <property type="entry name" value="MCPsignal"/>
    <property type="match status" value="1"/>
</dbReference>
<dbReference type="Gene3D" id="1.10.287.950">
    <property type="entry name" value="Methyl-accepting chemotaxis protein"/>
    <property type="match status" value="1"/>
</dbReference>
<evidence type="ECO:0000256" key="2">
    <source>
        <dbReference type="ARBA" id="ARBA00022475"/>
    </source>
</evidence>
<evidence type="ECO:0000256" key="6">
    <source>
        <dbReference type="PROSITE-ProRule" id="PRU00284"/>
    </source>
</evidence>
<evidence type="ECO:0000259" key="8">
    <source>
        <dbReference type="PROSITE" id="PS50111"/>
    </source>
</evidence>
<feature type="domain" description="HAMP" evidence="9">
    <location>
        <begin position="229"/>
        <end position="282"/>
    </location>
</feature>
<protein>
    <submittedName>
        <fullName evidence="10">Methyl-accepting chemotaxis protein</fullName>
    </submittedName>
</protein>
<dbReference type="Pfam" id="PF00672">
    <property type="entry name" value="HAMP"/>
    <property type="match status" value="1"/>
</dbReference>
<evidence type="ECO:0000313" key="10">
    <source>
        <dbReference type="EMBL" id="MDL4839353.1"/>
    </source>
</evidence>
<name>A0ABT7L0P4_9BACI</name>
<accession>A0ABT7L0P4</accession>
<evidence type="ECO:0000256" key="7">
    <source>
        <dbReference type="SAM" id="Phobius"/>
    </source>
</evidence>
<feature type="domain" description="Methyl-accepting transducer" evidence="8">
    <location>
        <begin position="301"/>
        <end position="551"/>
    </location>
</feature>
<keyword evidence="11" id="KW-1185">Reference proteome</keyword>
<comment type="caution">
    <text evidence="10">The sequence shown here is derived from an EMBL/GenBank/DDBJ whole genome shotgun (WGS) entry which is preliminary data.</text>
</comment>
<evidence type="ECO:0000256" key="4">
    <source>
        <dbReference type="ARBA" id="ARBA00023224"/>
    </source>
</evidence>
<comment type="subcellular location">
    <subcellularLocation>
        <location evidence="1">Cell membrane</location>
    </subcellularLocation>
</comment>
<keyword evidence="7" id="KW-1133">Transmembrane helix</keyword>
<dbReference type="PROSITE" id="PS50885">
    <property type="entry name" value="HAMP"/>
    <property type="match status" value="1"/>
</dbReference>
<sequence>MKKLVKSIRMNRKEKVNKDNGKNKRKIIRFKSIKARILFGFSIVIIFVICLGVIISIAQNSNKNSAEVIINEELPMLLADEKLLNNITERISLARAYILFGHGSDLDRFNKLTEESKLLEEEMLQSSESEEIQDLVEQNIILENFLRNKVFEVYDGGNEELARQNLKTVNLFSDRLMRGYRQLVDSRETSIINRGNQLITLANSSFFSGIIISFLVVLISLITAIIVSNMISKPIKRVSERMDLIANSDLSNEPLVSNASDEIGVLVNATNKVNQNLKVLIAEISDVSESVSTQSGQLTLATIEVKEGSNQIASTMQELSSGADSQANHASELATSMTNFTEKIHQANDSGEIIYKSSQHVIGLSDEGKRSMDSSISQMGTIDKIVQDAVVKVKGLDQQSQKITKLVGVIKDIADQTNLLALNAAIEAARAGEHGKGFAVVADEVRKLAEQVSLSVTDITQIVKSIQNETTSVTESLTVGYKEVEGGMSQIVSTGDTFEQINQSLIEMAEGIKTISTNLSGIASNSEDMNKAVEEIAAVSEESAAGIEQTSASVQQTGSSMEEVATSSNELASLTERLNSLIARFKLKL</sequence>
<keyword evidence="7" id="KW-0812">Transmembrane</keyword>
<evidence type="ECO:0000256" key="1">
    <source>
        <dbReference type="ARBA" id="ARBA00004236"/>
    </source>
</evidence>
<proteinExistence type="inferred from homology"/>
<dbReference type="InterPro" id="IPR004089">
    <property type="entry name" value="MCPsignal_dom"/>
</dbReference>
<dbReference type="InterPro" id="IPR003660">
    <property type="entry name" value="HAMP_dom"/>
</dbReference>
<dbReference type="PROSITE" id="PS50111">
    <property type="entry name" value="CHEMOTAXIS_TRANSDUC_2"/>
    <property type="match status" value="1"/>
</dbReference>
<evidence type="ECO:0000313" key="11">
    <source>
        <dbReference type="Proteomes" id="UP001235343"/>
    </source>
</evidence>
<reference evidence="10 11" key="1">
    <citation type="submission" date="2023-06" db="EMBL/GenBank/DDBJ databases">
        <title>Aquibacillus rhizosphaerae LR5S19.</title>
        <authorList>
            <person name="Sun J.-Q."/>
        </authorList>
    </citation>
    <scope>NUCLEOTIDE SEQUENCE [LARGE SCALE GENOMIC DNA]</scope>
    <source>
        <strain evidence="10 11">LR5S19</strain>
    </source>
</reference>
<evidence type="ECO:0000256" key="3">
    <source>
        <dbReference type="ARBA" id="ARBA00023136"/>
    </source>
</evidence>
<organism evidence="10 11">
    <name type="scientific">Aquibacillus rhizosphaerae</name>
    <dbReference type="NCBI Taxonomy" id="3051431"/>
    <lineage>
        <taxon>Bacteria</taxon>
        <taxon>Bacillati</taxon>
        <taxon>Bacillota</taxon>
        <taxon>Bacilli</taxon>
        <taxon>Bacillales</taxon>
        <taxon>Bacillaceae</taxon>
        <taxon>Aquibacillus</taxon>
    </lineage>
</organism>
<dbReference type="SUPFAM" id="SSF58104">
    <property type="entry name" value="Methyl-accepting chemotaxis protein (MCP) signaling domain"/>
    <property type="match status" value="1"/>
</dbReference>
<keyword evidence="4 6" id="KW-0807">Transducer</keyword>
<dbReference type="CDD" id="cd11386">
    <property type="entry name" value="MCP_signal"/>
    <property type="match status" value="1"/>
</dbReference>
<dbReference type="PANTHER" id="PTHR32089:SF112">
    <property type="entry name" value="LYSOZYME-LIKE PROTEIN-RELATED"/>
    <property type="match status" value="1"/>
</dbReference>
<evidence type="ECO:0000256" key="5">
    <source>
        <dbReference type="ARBA" id="ARBA00029447"/>
    </source>
</evidence>
<dbReference type="EMBL" id="JASTZU010000012">
    <property type="protein sequence ID" value="MDL4839353.1"/>
    <property type="molecule type" value="Genomic_DNA"/>
</dbReference>
<dbReference type="SMART" id="SM00283">
    <property type="entry name" value="MA"/>
    <property type="match status" value="1"/>
</dbReference>
<feature type="transmembrane region" description="Helical" evidence="7">
    <location>
        <begin position="35"/>
        <end position="58"/>
    </location>
</feature>
<keyword evidence="3 7" id="KW-0472">Membrane</keyword>
<keyword evidence="2" id="KW-1003">Cell membrane</keyword>
<feature type="transmembrane region" description="Helical" evidence="7">
    <location>
        <begin position="206"/>
        <end position="227"/>
    </location>
</feature>
<dbReference type="PANTHER" id="PTHR32089">
    <property type="entry name" value="METHYL-ACCEPTING CHEMOTAXIS PROTEIN MCPB"/>
    <property type="match status" value="1"/>
</dbReference>
<gene>
    <name evidence="10" type="ORF">QQS35_02600</name>
</gene>
<dbReference type="Proteomes" id="UP001235343">
    <property type="component" value="Unassembled WGS sequence"/>
</dbReference>